<sequence length="218" mass="23824">PYSILFRGCGLLLTYQTGVAVALQDLSPDILKCASKIYGASSGSIIATLLLCECDLGKGCTIPPLLGAVGKGCTIPPLLGNALETLKETLNKYLPPNAHQMVSGRLHIIITRLRDCRSVAISEFTSKEDIIQAVICSCFVPPFVGLLPPVYRGMRYVDGEIGMWRSNFVSRTTITISGFAGEYDICPKDVSAAFFTMKISDWILHISKRNIFRLMCIL</sequence>
<protein>
    <submittedName>
        <fullName evidence="5">PLPL1 protein</fullName>
    </submittedName>
</protein>
<dbReference type="Proteomes" id="UP000520535">
    <property type="component" value="Unassembled WGS sequence"/>
</dbReference>
<dbReference type="GO" id="GO:0055088">
    <property type="term" value="P:lipid homeostasis"/>
    <property type="evidence" value="ECO:0007669"/>
    <property type="project" value="TreeGrafter"/>
</dbReference>
<dbReference type="GO" id="GO:0004806">
    <property type="term" value="F:triacylglycerol lipase activity"/>
    <property type="evidence" value="ECO:0007669"/>
    <property type="project" value="TreeGrafter"/>
</dbReference>
<evidence type="ECO:0000256" key="1">
    <source>
        <dbReference type="ARBA" id="ARBA00023098"/>
    </source>
</evidence>
<evidence type="ECO:0000313" key="6">
    <source>
        <dbReference type="Proteomes" id="UP000520535"/>
    </source>
</evidence>
<feature type="active site" description="Proton acceptor" evidence="2">
    <location>
        <position position="158"/>
    </location>
</feature>
<dbReference type="OrthoDB" id="197155at2759"/>
<dbReference type="GO" id="GO:0016020">
    <property type="term" value="C:membrane"/>
    <property type="evidence" value="ECO:0007669"/>
    <property type="project" value="TreeGrafter"/>
</dbReference>
<dbReference type="PROSITE" id="PS51635">
    <property type="entry name" value="PNPLA"/>
    <property type="match status" value="1"/>
</dbReference>
<proteinExistence type="predicted"/>
<evidence type="ECO:0000256" key="3">
    <source>
        <dbReference type="SAM" id="SignalP"/>
    </source>
</evidence>
<dbReference type="GO" id="GO:0005737">
    <property type="term" value="C:cytoplasm"/>
    <property type="evidence" value="ECO:0007669"/>
    <property type="project" value="TreeGrafter"/>
</dbReference>
<comment type="caution">
    <text evidence="2">Lacks conserved residue(s) required for the propagation of feature annotation.</text>
</comment>
<dbReference type="InterPro" id="IPR016035">
    <property type="entry name" value="Acyl_Trfase/lysoPLipase"/>
</dbReference>
<dbReference type="GO" id="GO:0019433">
    <property type="term" value="P:triglyceride catabolic process"/>
    <property type="evidence" value="ECO:0007669"/>
    <property type="project" value="TreeGrafter"/>
</dbReference>
<gene>
    <name evidence="5" type="primary">Pnpla1_0</name>
    <name evidence="5" type="ORF">BRALEP_R02814</name>
</gene>
<dbReference type="EMBL" id="VYZX01006318">
    <property type="protein sequence ID" value="NXS53567.1"/>
    <property type="molecule type" value="Genomic_DNA"/>
</dbReference>
<comment type="caution">
    <text evidence="5">The sequence shown here is derived from an EMBL/GenBank/DDBJ whole genome shotgun (WGS) entry which is preliminary data.</text>
</comment>
<keyword evidence="6" id="KW-1185">Reference proteome</keyword>
<feature type="chain" id="PRO_5029704532" evidence="3">
    <location>
        <begin position="21"/>
        <end position="218"/>
    </location>
</feature>
<dbReference type="PANTHER" id="PTHR12406">
    <property type="entry name" value="CALCIUM-INDEPENDENT PHOSPHOLIPASE A2 IPLA2 -RELATED"/>
    <property type="match status" value="1"/>
</dbReference>
<organism evidence="5 6">
    <name type="scientific">Brachypteracias leptosomus</name>
    <name type="common">short-legged ground-roller</name>
    <dbReference type="NCBI Taxonomy" id="135165"/>
    <lineage>
        <taxon>Eukaryota</taxon>
        <taxon>Metazoa</taxon>
        <taxon>Chordata</taxon>
        <taxon>Craniata</taxon>
        <taxon>Vertebrata</taxon>
        <taxon>Euteleostomi</taxon>
        <taxon>Archelosauria</taxon>
        <taxon>Archosauria</taxon>
        <taxon>Dinosauria</taxon>
        <taxon>Saurischia</taxon>
        <taxon>Theropoda</taxon>
        <taxon>Coelurosauria</taxon>
        <taxon>Aves</taxon>
        <taxon>Neognathae</taxon>
        <taxon>Neoaves</taxon>
        <taxon>Telluraves</taxon>
        <taxon>Coraciimorphae</taxon>
        <taxon>Coraciiformes</taxon>
        <taxon>Brachypteraciidae</taxon>
        <taxon>Brachypteracias</taxon>
    </lineage>
</organism>
<name>A0A7L2V9D2_9AVES</name>
<feature type="non-terminal residue" evidence="5">
    <location>
        <position position="218"/>
    </location>
</feature>
<evidence type="ECO:0000256" key="2">
    <source>
        <dbReference type="PROSITE-ProRule" id="PRU01161"/>
    </source>
</evidence>
<evidence type="ECO:0000259" key="4">
    <source>
        <dbReference type="PROSITE" id="PS51635"/>
    </source>
</evidence>
<dbReference type="InterPro" id="IPR033562">
    <property type="entry name" value="PLPL"/>
</dbReference>
<accession>A0A7L2V9D2</accession>
<evidence type="ECO:0000313" key="5">
    <source>
        <dbReference type="EMBL" id="NXS53567.1"/>
    </source>
</evidence>
<keyword evidence="3" id="KW-0732">Signal</keyword>
<feature type="active site" description="Nucleophile" evidence="2">
    <location>
        <position position="41"/>
    </location>
</feature>
<feature type="non-terminal residue" evidence="5">
    <location>
        <position position="1"/>
    </location>
</feature>
<dbReference type="PANTHER" id="PTHR12406:SF23">
    <property type="entry name" value="OMEGA-HYDROXYCERAMIDE TRANSACYLASE"/>
    <property type="match status" value="1"/>
</dbReference>
<feature type="domain" description="PNPLA" evidence="4">
    <location>
        <begin position="4"/>
        <end position="174"/>
    </location>
</feature>
<dbReference type="SUPFAM" id="SSF52151">
    <property type="entry name" value="FabD/lysophospholipase-like"/>
    <property type="match status" value="1"/>
</dbReference>
<keyword evidence="1 2" id="KW-0443">Lipid metabolism</keyword>
<dbReference type="GO" id="GO:0005811">
    <property type="term" value="C:lipid droplet"/>
    <property type="evidence" value="ECO:0007669"/>
    <property type="project" value="TreeGrafter"/>
</dbReference>
<feature type="short sequence motif" description="GXSXG" evidence="2">
    <location>
        <begin position="39"/>
        <end position="43"/>
    </location>
</feature>
<feature type="signal peptide" evidence="3">
    <location>
        <begin position="1"/>
        <end position="20"/>
    </location>
</feature>
<keyword evidence="2" id="KW-0442">Lipid degradation</keyword>
<keyword evidence="2" id="KW-0378">Hydrolase</keyword>
<dbReference type="AlphaFoldDB" id="A0A7L2V9D2"/>
<dbReference type="Gene3D" id="3.40.1090.10">
    <property type="entry name" value="Cytosolic phospholipase A2 catalytic domain"/>
    <property type="match status" value="1"/>
</dbReference>
<dbReference type="InterPro" id="IPR002641">
    <property type="entry name" value="PNPLA_dom"/>
</dbReference>
<reference evidence="5 6" key="1">
    <citation type="submission" date="2019-09" db="EMBL/GenBank/DDBJ databases">
        <title>Bird 10,000 Genomes (B10K) Project - Family phase.</title>
        <authorList>
            <person name="Zhang G."/>
        </authorList>
    </citation>
    <scope>NUCLEOTIDE SEQUENCE [LARGE SCALE GENOMIC DNA]</scope>
    <source>
        <strain evidence="5">B10K-DU-012-52</strain>
    </source>
</reference>